<comment type="caution">
    <text evidence="10">The sequence shown here is derived from an EMBL/GenBank/DDBJ whole genome shotgun (WGS) entry which is preliminary data.</text>
</comment>
<dbReference type="Pfam" id="PF12066">
    <property type="entry name" value="SERRATE_Ars2_N"/>
    <property type="match status" value="1"/>
</dbReference>
<dbReference type="Pfam" id="PF00031">
    <property type="entry name" value="Cystatin"/>
    <property type="match status" value="1"/>
</dbReference>
<dbReference type="InterPro" id="IPR046350">
    <property type="entry name" value="Cystatin_sf"/>
</dbReference>
<keyword evidence="4" id="KW-0789">Thiol protease inhibitor</keyword>
<feature type="compositionally biased region" description="Basic and acidic residues" evidence="6">
    <location>
        <begin position="254"/>
        <end position="270"/>
    </location>
</feature>
<dbReference type="SUPFAM" id="SSF54403">
    <property type="entry name" value="Cystatin/monellin"/>
    <property type="match status" value="1"/>
</dbReference>
<dbReference type="Gene3D" id="3.10.450.10">
    <property type="match status" value="1"/>
</dbReference>
<keyword evidence="3" id="KW-0646">Protease inhibitor</keyword>
<dbReference type="GO" id="GO:0004869">
    <property type="term" value="F:cysteine-type endopeptidase inhibitor activity"/>
    <property type="evidence" value="ECO:0007669"/>
    <property type="project" value="UniProtKB-KW"/>
</dbReference>
<feature type="domain" description="SERRATE/Ars2 C-terminal" evidence="8">
    <location>
        <begin position="394"/>
        <end position="503"/>
    </location>
</feature>
<organism evidence="10 11">
    <name type="scientific">Rhamnella rubrinervis</name>
    <dbReference type="NCBI Taxonomy" id="2594499"/>
    <lineage>
        <taxon>Eukaryota</taxon>
        <taxon>Viridiplantae</taxon>
        <taxon>Streptophyta</taxon>
        <taxon>Embryophyta</taxon>
        <taxon>Tracheophyta</taxon>
        <taxon>Spermatophyta</taxon>
        <taxon>Magnoliopsida</taxon>
        <taxon>eudicotyledons</taxon>
        <taxon>Gunneridae</taxon>
        <taxon>Pentapetalae</taxon>
        <taxon>rosids</taxon>
        <taxon>fabids</taxon>
        <taxon>Rosales</taxon>
        <taxon>Rhamnaceae</taxon>
        <taxon>rhamnoid group</taxon>
        <taxon>Rhamneae</taxon>
        <taxon>Rhamnella</taxon>
    </lineage>
</organism>
<feature type="domain" description="Cystatin" evidence="7">
    <location>
        <begin position="44"/>
        <end position="90"/>
    </location>
</feature>
<keyword evidence="5" id="KW-0539">Nucleus</keyword>
<dbReference type="AlphaFoldDB" id="A0A8K0GM66"/>
<evidence type="ECO:0000256" key="3">
    <source>
        <dbReference type="ARBA" id="ARBA00022690"/>
    </source>
</evidence>
<evidence type="ECO:0000313" key="10">
    <source>
        <dbReference type="EMBL" id="KAF3434322.1"/>
    </source>
</evidence>
<protein>
    <submittedName>
        <fullName evidence="10">Uncharacterized protein</fullName>
    </submittedName>
</protein>
<dbReference type="InterPro" id="IPR039727">
    <property type="entry name" value="SE/Ars2"/>
</dbReference>
<evidence type="ECO:0000256" key="6">
    <source>
        <dbReference type="SAM" id="MobiDB-lite"/>
    </source>
</evidence>
<sequence length="515" mass="58849">MESEILDEYLKKKKYDRIVTGSEGFVGFGEPFSMPGAIRPYYINEEVEKAANFAIEEYNTWGADLVLEQIVKVNVELLGGRMYYITLEATCSYGGEPAFYEAKVYDSSIKFLESSFELFIFRRAIFYNLQEDIKSNHGGHTLEDYTNSKRSAQSEGLMSYRQFIEELGDDVRPVEAGQRYKEYKSEYISTQKRAFFNAHKDEEWLKDKYHPTNLSAVVQRRNEHARQVAKDFLLDLRTGALDLTYCVTPSSDSKSGHELNSDDEPDTKGKAEAADFSNVLKAHPISSQPRRIQADIEQAHALVHKLDFEKGIEDNVLSSNDYVMMDSNKSCGGSVGGLTSVKGLEGTELLDTLITYLWRIHGLNYYGMIERNEPKGFRHVRSDGNNYAESEKVEESGDEWEKKLDSFWQKRLRGQDPLEAMFSKDKIAAIVLSGFKMRDDEYEWKYGNGGGANGYTKRFHAVGYLRRYLKDKPPKYVMDLTKRVHEHLYFQNYMSDPDSPTGTLVVQPASGALKV</sequence>
<dbReference type="Proteomes" id="UP000796880">
    <property type="component" value="Unassembled WGS sequence"/>
</dbReference>
<evidence type="ECO:0000313" key="11">
    <source>
        <dbReference type="Proteomes" id="UP000796880"/>
    </source>
</evidence>
<feature type="region of interest" description="Disordered" evidence="6">
    <location>
        <begin position="249"/>
        <end position="270"/>
    </location>
</feature>
<dbReference type="InterPro" id="IPR000010">
    <property type="entry name" value="Cystatin_dom"/>
</dbReference>
<dbReference type="OrthoDB" id="342064at2759"/>
<evidence type="ECO:0000259" key="7">
    <source>
        <dbReference type="Pfam" id="PF00031"/>
    </source>
</evidence>
<evidence type="ECO:0000259" key="8">
    <source>
        <dbReference type="Pfam" id="PF04959"/>
    </source>
</evidence>
<evidence type="ECO:0000259" key="9">
    <source>
        <dbReference type="Pfam" id="PF12066"/>
    </source>
</evidence>
<comment type="subcellular location">
    <subcellularLocation>
        <location evidence="1">Nucleus</location>
    </subcellularLocation>
</comment>
<evidence type="ECO:0000256" key="1">
    <source>
        <dbReference type="ARBA" id="ARBA00004123"/>
    </source>
</evidence>
<evidence type="ECO:0000256" key="5">
    <source>
        <dbReference type="ARBA" id="ARBA00023242"/>
    </source>
</evidence>
<dbReference type="Pfam" id="PF04959">
    <property type="entry name" value="ARS2"/>
    <property type="match status" value="1"/>
</dbReference>
<comment type="similarity">
    <text evidence="2">Belongs to the ARS2 family.</text>
</comment>
<feature type="domain" description="SERRATE/Ars2 N-terminal" evidence="9">
    <location>
        <begin position="161"/>
        <end position="243"/>
    </location>
</feature>
<proteinExistence type="inferred from homology"/>
<reference evidence="10" key="1">
    <citation type="submission" date="2020-03" db="EMBL/GenBank/DDBJ databases">
        <title>A high-quality chromosome-level genome assembly of a woody plant with both climbing and erect habits, Rhamnella rubrinervis.</title>
        <authorList>
            <person name="Lu Z."/>
            <person name="Yang Y."/>
            <person name="Zhu X."/>
            <person name="Sun Y."/>
        </authorList>
    </citation>
    <scope>NUCLEOTIDE SEQUENCE</scope>
    <source>
        <strain evidence="10">BYM</strain>
        <tissue evidence="10">Leaf</tissue>
    </source>
</reference>
<evidence type="ECO:0000256" key="4">
    <source>
        <dbReference type="ARBA" id="ARBA00022704"/>
    </source>
</evidence>
<keyword evidence="11" id="KW-1185">Reference proteome</keyword>
<dbReference type="PANTHER" id="PTHR13165:SF0">
    <property type="entry name" value="SERRATE RNA EFFECTOR MOLECULE HOMOLOG"/>
    <property type="match status" value="1"/>
</dbReference>
<name>A0A8K0GM66_9ROSA</name>
<accession>A0A8K0GM66</accession>
<gene>
    <name evidence="10" type="ORF">FNV43_RR25425</name>
</gene>
<dbReference type="InterPro" id="IPR021933">
    <property type="entry name" value="SERRATE/Ars2_N"/>
</dbReference>
<evidence type="ECO:0000256" key="2">
    <source>
        <dbReference type="ARBA" id="ARBA00005407"/>
    </source>
</evidence>
<dbReference type="GO" id="GO:0031053">
    <property type="term" value="P:primary miRNA processing"/>
    <property type="evidence" value="ECO:0007669"/>
    <property type="project" value="TreeGrafter"/>
</dbReference>
<dbReference type="PANTHER" id="PTHR13165">
    <property type="entry name" value="ARSENITE-RESISTANCE PROTEIN 2"/>
    <property type="match status" value="1"/>
</dbReference>
<dbReference type="CDD" id="cd00042">
    <property type="entry name" value="CY"/>
    <property type="match status" value="1"/>
</dbReference>
<dbReference type="InterPro" id="IPR007042">
    <property type="entry name" value="SERRATE/Ars2_C"/>
</dbReference>
<dbReference type="EMBL" id="VOIH02000011">
    <property type="protein sequence ID" value="KAF3434322.1"/>
    <property type="molecule type" value="Genomic_DNA"/>
</dbReference>
<dbReference type="GO" id="GO:0016604">
    <property type="term" value="C:nuclear body"/>
    <property type="evidence" value="ECO:0007669"/>
    <property type="project" value="TreeGrafter"/>
</dbReference>